<dbReference type="GO" id="GO:0000155">
    <property type="term" value="F:phosphorelay sensor kinase activity"/>
    <property type="evidence" value="ECO:0007669"/>
    <property type="project" value="InterPro"/>
</dbReference>
<dbReference type="Pfam" id="PF00989">
    <property type="entry name" value="PAS"/>
    <property type="match status" value="2"/>
</dbReference>
<dbReference type="GO" id="GO:0009881">
    <property type="term" value="F:photoreceptor activity"/>
    <property type="evidence" value="ECO:0007669"/>
    <property type="project" value="UniProtKB-KW"/>
</dbReference>
<dbReference type="Gene3D" id="3.30.565.10">
    <property type="entry name" value="Histidine kinase-like ATPase, C-terminal domain"/>
    <property type="match status" value="1"/>
</dbReference>
<feature type="domain" description="Histidine kinase" evidence="19">
    <location>
        <begin position="281"/>
        <end position="499"/>
    </location>
</feature>
<evidence type="ECO:0000256" key="14">
    <source>
        <dbReference type="ARBA" id="ARBA00023146"/>
    </source>
</evidence>
<dbReference type="InterPro" id="IPR036890">
    <property type="entry name" value="HATPase_C_sf"/>
</dbReference>
<evidence type="ECO:0000256" key="16">
    <source>
        <dbReference type="ARBA" id="ARBA00030865"/>
    </source>
</evidence>
<evidence type="ECO:0000259" key="19">
    <source>
        <dbReference type="PROSITE" id="PS50109"/>
    </source>
</evidence>
<evidence type="ECO:0000256" key="3">
    <source>
        <dbReference type="ARBA" id="ARBA00008927"/>
    </source>
</evidence>
<comment type="subcellular location">
    <subcellularLocation>
        <location evidence="2">Cytoplasm</location>
    </subcellularLocation>
</comment>
<dbReference type="EC" id="6.1.1.17" evidence="4"/>
<dbReference type="Pfam" id="PF20974">
    <property type="entry name" value="tRNA-synt_1c_C2"/>
    <property type="match status" value="1"/>
</dbReference>
<dbReference type="InterPro" id="IPR049437">
    <property type="entry name" value="tRNA-synt_1c_C2"/>
</dbReference>
<dbReference type="GO" id="GO:0048608">
    <property type="term" value="P:reproductive structure development"/>
    <property type="evidence" value="ECO:0007669"/>
    <property type="project" value="UniProtKB-ARBA"/>
</dbReference>
<dbReference type="STRING" id="3818.A0A445BLF5"/>
<dbReference type="EMBL" id="SDMP01000009">
    <property type="protein sequence ID" value="RYR39505.1"/>
    <property type="molecule type" value="Genomic_DNA"/>
</dbReference>
<dbReference type="CDD" id="cd10289">
    <property type="entry name" value="GST_C_AaRS_like"/>
    <property type="match status" value="1"/>
</dbReference>
<dbReference type="SMART" id="SM00091">
    <property type="entry name" value="PAS"/>
    <property type="match status" value="2"/>
</dbReference>
<dbReference type="Proteomes" id="UP000289738">
    <property type="component" value="Chromosome A09"/>
</dbReference>
<keyword evidence="8" id="KW-0436">Ligase</keyword>
<evidence type="ECO:0000256" key="6">
    <source>
        <dbReference type="ARBA" id="ARBA00022543"/>
    </source>
</evidence>
<dbReference type="CDD" id="cd00130">
    <property type="entry name" value="PAS"/>
    <property type="match status" value="2"/>
</dbReference>
<dbReference type="FunFam" id="3.90.800.10:FF:000001">
    <property type="entry name" value="Glutamine--tRNA ligase"/>
    <property type="match status" value="1"/>
</dbReference>
<comment type="function">
    <text evidence="1">Regulatory photoreceptor which exists in two forms that are reversibly interconvertible by light: the Pr form that absorbs maximally in the red region of the spectrum and the Pfr form that absorbs maximally in the far-red region. Photoconversion of Pr to Pfr induces an array of morphogenic responses, whereas reconversion of Pfr to Pr cancels the induction of those responses. Pfr controls the expression of a number of nuclear genes including those encoding the small subunit of ribulose-bisphosphate carboxylase, chlorophyll A/B binding protein, protochlorophyllide reductase, rRNA, etc. It also controls the expression of its own gene(s) in a negative feedback fashion.</text>
</comment>
<organism evidence="21 22">
    <name type="scientific">Arachis hypogaea</name>
    <name type="common">Peanut</name>
    <dbReference type="NCBI Taxonomy" id="3818"/>
    <lineage>
        <taxon>Eukaryota</taxon>
        <taxon>Viridiplantae</taxon>
        <taxon>Streptophyta</taxon>
        <taxon>Embryophyta</taxon>
        <taxon>Tracheophyta</taxon>
        <taxon>Spermatophyta</taxon>
        <taxon>Magnoliopsida</taxon>
        <taxon>eudicotyledons</taxon>
        <taxon>Gunneridae</taxon>
        <taxon>Pentapetalae</taxon>
        <taxon>rosids</taxon>
        <taxon>fabids</taxon>
        <taxon>Fabales</taxon>
        <taxon>Fabaceae</taxon>
        <taxon>Papilionoideae</taxon>
        <taxon>50 kb inversion clade</taxon>
        <taxon>dalbergioids sensu lato</taxon>
        <taxon>Dalbergieae</taxon>
        <taxon>Pterocarpus clade</taxon>
        <taxon>Arachis</taxon>
    </lineage>
</organism>
<evidence type="ECO:0000256" key="8">
    <source>
        <dbReference type="ARBA" id="ARBA00022598"/>
    </source>
</evidence>
<keyword evidence="11" id="KW-0067">ATP-binding</keyword>
<comment type="catalytic activity">
    <reaction evidence="17">
        <text>tRNA(Glu) + L-glutamate + ATP = L-glutamyl-tRNA(Glu) + AMP + diphosphate</text>
        <dbReference type="Rhea" id="RHEA:23540"/>
        <dbReference type="Rhea" id="RHEA-COMP:9663"/>
        <dbReference type="Rhea" id="RHEA-COMP:9680"/>
        <dbReference type="ChEBI" id="CHEBI:29985"/>
        <dbReference type="ChEBI" id="CHEBI:30616"/>
        <dbReference type="ChEBI" id="CHEBI:33019"/>
        <dbReference type="ChEBI" id="CHEBI:78442"/>
        <dbReference type="ChEBI" id="CHEBI:78520"/>
        <dbReference type="ChEBI" id="CHEBI:456215"/>
        <dbReference type="EC" id="6.1.1.17"/>
    </reaction>
</comment>
<dbReference type="Pfam" id="PF03950">
    <property type="entry name" value="tRNA-synt_1c_C"/>
    <property type="match status" value="1"/>
</dbReference>
<evidence type="ECO:0000256" key="10">
    <source>
        <dbReference type="ARBA" id="ARBA00022741"/>
    </source>
</evidence>
<dbReference type="PROSITE" id="PS50112">
    <property type="entry name" value="PAS"/>
    <property type="match status" value="2"/>
</dbReference>
<dbReference type="PROSITE" id="PS00178">
    <property type="entry name" value="AA_TRNA_LIGASE_I"/>
    <property type="match status" value="1"/>
</dbReference>
<evidence type="ECO:0000259" key="20">
    <source>
        <dbReference type="PROSITE" id="PS50112"/>
    </source>
</evidence>
<name>A0A445BLF5_ARAHY</name>
<dbReference type="Pfam" id="PF02518">
    <property type="entry name" value="HATPase_c"/>
    <property type="match status" value="1"/>
</dbReference>
<evidence type="ECO:0000256" key="18">
    <source>
        <dbReference type="SAM" id="MobiDB-lite"/>
    </source>
</evidence>
<evidence type="ECO:0000256" key="17">
    <source>
        <dbReference type="ARBA" id="ARBA00048351"/>
    </source>
</evidence>
<feature type="domain" description="PAS" evidence="20">
    <location>
        <begin position="130"/>
        <end position="182"/>
    </location>
</feature>
<evidence type="ECO:0000256" key="5">
    <source>
        <dbReference type="ARBA" id="ARBA00022490"/>
    </source>
</evidence>
<dbReference type="PROSITE" id="PS50109">
    <property type="entry name" value="HIS_KIN"/>
    <property type="match status" value="1"/>
</dbReference>
<evidence type="ECO:0000313" key="22">
    <source>
        <dbReference type="Proteomes" id="UP000289738"/>
    </source>
</evidence>
<dbReference type="InterPro" id="IPR013767">
    <property type="entry name" value="PAS_fold"/>
</dbReference>
<dbReference type="GO" id="GO:0017102">
    <property type="term" value="C:methionyl glutamyl tRNA synthetase complex"/>
    <property type="evidence" value="ECO:0007669"/>
    <property type="project" value="UniProtKB-ARBA"/>
</dbReference>
<dbReference type="Pfam" id="PF00512">
    <property type="entry name" value="HisKA"/>
    <property type="match status" value="1"/>
</dbReference>
<dbReference type="InterPro" id="IPR035965">
    <property type="entry name" value="PAS-like_dom_sf"/>
</dbReference>
<dbReference type="GO" id="GO:0006355">
    <property type="term" value="P:regulation of DNA-templated transcription"/>
    <property type="evidence" value="ECO:0007669"/>
    <property type="project" value="InterPro"/>
</dbReference>
<dbReference type="InterPro" id="IPR020059">
    <property type="entry name" value="Glu/Gln-tRNA-synth_Ib_codon-bd"/>
</dbReference>
<feature type="compositionally biased region" description="Pro residues" evidence="18">
    <location>
        <begin position="520"/>
        <end position="529"/>
    </location>
</feature>
<accession>A0A445BLF5</accession>
<dbReference type="SMART" id="SM00387">
    <property type="entry name" value="HATPase_c"/>
    <property type="match status" value="1"/>
</dbReference>
<dbReference type="InterPro" id="IPR003594">
    <property type="entry name" value="HATPase_dom"/>
</dbReference>
<dbReference type="InterPro" id="IPR020056">
    <property type="entry name" value="Rbsml_bL25/Gln-tRNA_synth_N"/>
</dbReference>
<evidence type="ECO:0000256" key="15">
    <source>
        <dbReference type="ARBA" id="ARBA00023170"/>
    </source>
</evidence>
<comment type="similarity">
    <text evidence="3">Belongs to the class-I aminoacyl-tRNA synthetase family. Glutamate--tRNA ligase type 2 subfamily.</text>
</comment>
<evidence type="ECO:0000256" key="2">
    <source>
        <dbReference type="ARBA" id="ARBA00004496"/>
    </source>
</evidence>
<dbReference type="InterPro" id="IPR005467">
    <property type="entry name" value="His_kinase_dom"/>
</dbReference>
<dbReference type="SMART" id="SM00388">
    <property type="entry name" value="HisKA"/>
    <property type="match status" value="1"/>
</dbReference>
<dbReference type="NCBIfam" id="TIGR00463">
    <property type="entry name" value="gltX_arch"/>
    <property type="match status" value="1"/>
</dbReference>
<dbReference type="NCBIfam" id="TIGR00229">
    <property type="entry name" value="sensory_box"/>
    <property type="match status" value="1"/>
</dbReference>
<dbReference type="SUPFAM" id="SSF47616">
    <property type="entry name" value="GST C-terminal domain-like"/>
    <property type="match status" value="1"/>
</dbReference>
<dbReference type="FunFam" id="1.10.1160.10:FF:000001">
    <property type="entry name" value="Glutamine--tRNA ligase"/>
    <property type="match status" value="1"/>
</dbReference>
<dbReference type="Gene3D" id="3.40.50.620">
    <property type="entry name" value="HUPs"/>
    <property type="match status" value="1"/>
</dbReference>
<keyword evidence="12" id="KW-0648">Protein biosynthesis</keyword>
<keyword evidence="9" id="KW-0716">Sensory transduction</keyword>
<keyword evidence="5" id="KW-0963">Cytoplasm</keyword>
<sequence length="1311" mass="145850">MVRLIETATVPILAVDVDGLVNGWNIKIAELTGLSVGDAIGKHLLTLVENSSVGIVKKMLEMALKGEEEKNVQFEIKTHGSKVDCGPIRLVVNACASRDIHDNVVGVCFVAQDITAQKTVMDKFTRIEGDYKAIVQNPNPLIPPIFGTDEFGWCCEWNAAMTKVTGWKREEVMDKMLLGEVFGTQMACCRLKNQEAFVNFGIVLNKAMTGLETAKVAFGFFARSGKYVECLLSVSKKLDVEGVVTGVFCFLQLASPELQQALHVQRISEQTALKRLKALTYMKRQIRNPLSGMMFSRKMLEATELGAEQKQLLHTSAQCQCQLSKVLDDSDLDSIIDGYLDLEMAEFTLHDVLVASLSQVMTKSNTKAIRIVNDVKEQIVTETLYGDSLRLQQAIADFLLISINFTPNGGQVVVTATLTKEQIGQSVHLVNLELSITHGGSGVPEALLNQMFESNGVESEEEGISLLISRKLLKLMNGDVRYVREAGKSSFILSAELAAAHKLKDYFTQQGEPLTLTLPKKPPPPPPPGYSASSRDSRRLASSSSSSRPLPVCLTVAAAFPLTDSASPCLVSLFSGDEQATQSLLQNMDIKTFAFAAATPPLSVIAAAKLAGISPSVDTSLSPDSSPTFLFSNGLKLHGASVLLRYVGRVANIPNFYGQDAFEATQIDEWLEYVPVFLSGPTFENGCKYMDQFLEKRTLFVGHSLSIADVAIWSSLAGTGKRWESLRKSKKYPNLARWFNSITEEYGSAINEVTTKYTGKKSADPSVAMPAVADQVKTVNGDLSAKGGSKSSADIDLPDAEVGKVCLRFAPEPSGYLHIGHSKAALLNKYFAERYQGKVILRFDDTNPAKESNEFVDNVLKDVDTLGVNYERVTYTSDYFPELLKTAENLIRQGKAYVDDTPREQMQKERMDGIESKNRDNTVEDNLKLWKEMIAGSERGLQCCVRGKLDMQDPNKSLRDPVYYRCNPMPHHRIGSKYKVYPTYDFACPYVDAIEGITHALRSSEYHDRNAQYYRIQEDLGVRKVIIYEFSRLNMVYTVLSKRKLLWFVQNGRVDGWDDPRFPTVQGIVRRGLKIEALIQFIVEQGASKNLNLMEWDKLWTINKKIIDPVCPRHTAVIADRRVLLTLTDGPEKPFVRIIPKHKKYAAAGDKATTFTKKIWLDHVDAASISAGEEVTLMDWGNAIVKEIQKDQDGNVTGLIGVLHLEGSVKTTKLKLTWLPFIDELVNLTLVDFDYLITKKKLEEGEDFMDVINPCTKKETLAYGDSNMRNLQRGDILQLERKGYFRCDAPFIRASKPIVLFAIPDGRQQTK</sequence>
<dbReference type="GO" id="GO:0009791">
    <property type="term" value="P:post-embryonic development"/>
    <property type="evidence" value="ECO:0007669"/>
    <property type="project" value="UniProtKB-ARBA"/>
</dbReference>
<feature type="domain" description="PAS" evidence="20">
    <location>
        <begin position="1"/>
        <end position="67"/>
    </location>
</feature>
<dbReference type="InterPro" id="IPR001412">
    <property type="entry name" value="aa-tRNA-synth_I_CS"/>
</dbReference>
<evidence type="ECO:0000256" key="1">
    <source>
        <dbReference type="ARBA" id="ARBA00002479"/>
    </source>
</evidence>
<dbReference type="PRINTS" id="PR01033">
    <property type="entry name" value="PHYTOCHROME"/>
</dbReference>
<dbReference type="InterPro" id="IPR014729">
    <property type="entry name" value="Rossmann-like_a/b/a_fold"/>
</dbReference>
<keyword evidence="10" id="KW-0547">Nucleotide-binding</keyword>
<evidence type="ECO:0000256" key="12">
    <source>
        <dbReference type="ARBA" id="ARBA00022917"/>
    </source>
</evidence>
<dbReference type="GO" id="GO:0006424">
    <property type="term" value="P:glutamyl-tRNA aminoacylation"/>
    <property type="evidence" value="ECO:0007669"/>
    <property type="project" value="InterPro"/>
</dbReference>
<keyword evidence="13" id="KW-0157">Chromophore</keyword>
<keyword evidence="22" id="KW-1185">Reference proteome</keyword>
<evidence type="ECO:0000256" key="9">
    <source>
        <dbReference type="ARBA" id="ARBA00022606"/>
    </source>
</evidence>
<dbReference type="InterPro" id="IPR020058">
    <property type="entry name" value="Glu/Gln-tRNA-synth_Ib_cat-dom"/>
</dbReference>
<dbReference type="SUPFAM" id="SSF52374">
    <property type="entry name" value="Nucleotidylyl transferase"/>
    <property type="match status" value="1"/>
</dbReference>
<dbReference type="Gene3D" id="3.30.450.20">
    <property type="entry name" value="PAS domain"/>
    <property type="match status" value="2"/>
</dbReference>
<dbReference type="InterPro" id="IPR011035">
    <property type="entry name" value="Ribosomal_bL25/Gln-tRNA_synth"/>
</dbReference>
<dbReference type="Gene3D" id="2.40.240.10">
    <property type="entry name" value="Ribosomal Protein L25, Chain P"/>
    <property type="match status" value="1"/>
</dbReference>
<comment type="caution">
    <text evidence="21">The sequence shown here is derived from an EMBL/GenBank/DDBJ whole genome shotgun (WGS) entry which is preliminary data.</text>
</comment>
<evidence type="ECO:0000256" key="13">
    <source>
        <dbReference type="ARBA" id="ARBA00022991"/>
    </source>
</evidence>
<evidence type="ECO:0000256" key="7">
    <source>
        <dbReference type="ARBA" id="ARBA00022553"/>
    </source>
</evidence>
<dbReference type="InterPro" id="IPR000014">
    <property type="entry name" value="PAS"/>
</dbReference>
<dbReference type="SUPFAM" id="SSF55785">
    <property type="entry name" value="PYP-like sensor domain (PAS domain)"/>
    <property type="match status" value="2"/>
</dbReference>
<dbReference type="InterPro" id="IPR001294">
    <property type="entry name" value="Phytochrome"/>
</dbReference>
<proteinExistence type="inferred from homology"/>
<dbReference type="PANTHER" id="PTHR43097">
    <property type="entry name" value="GLUTAMINE-TRNA LIGASE"/>
    <property type="match status" value="1"/>
</dbReference>
<dbReference type="CDD" id="cd00807">
    <property type="entry name" value="GlnRS_core"/>
    <property type="match status" value="1"/>
</dbReference>
<dbReference type="FunFam" id="3.40.50.620:FF:000070">
    <property type="entry name" value="Bifunctional glutamate/proline--tRNA ligase"/>
    <property type="match status" value="1"/>
</dbReference>
<dbReference type="Gene3D" id="1.20.1050.130">
    <property type="match status" value="1"/>
</dbReference>
<keyword evidence="14" id="KW-0030">Aminoacyl-tRNA synthetase</keyword>
<keyword evidence="6" id="KW-0600">Photoreceptor protein</keyword>
<reference evidence="21 22" key="1">
    <citation type="submission" date="2019-01" db="EMBL/GenBank/DDBJ databases">
        <title>Sequencing of cultivated peanut Arachis hypogaea provides insights into genome evolution and oil improvement.</title>
        <authorList>
            <person name="Chen X."/>
        </authorList>
    </citation>
    <scope>NUCLEOTIDE SEQUENCE [LARGE SCALE GENOMIC DNA]</scope>
    <source>
        <strain evidence="22">cv. Fuhuasheng</strain>
        <tissue evidence="21">Leaves</tissue>
    </source>
</reference>
<dbReference type="Pfam" id="PF00749">
    <property type="entry name" value="tRNA-synt_1c"/>
    <property type="match status" value="1"/>
</dbReference>
<dbReference type="SUPFAM" id="SSF50715">
    <property type="entry name" value="Ribosomal protein L25-like"/>
    <property type="match status" value="1"/>
</dbReference>
<dbReference type="PANTHER" id="PTHR43097:SF5">
    <property type="entry name" value="GLUTAMATE--TRNA LIGASE"/>
    <property type="match status" value="1"/>
</dbReference>
<dbReference type="InterPro" id="IPR036282">
    <property type="entry name" value="Glutathione-S-Trfase_C_sf"/>
</dbReference>
<dbReference type="GO" id="GO:0005524">
    <property type="term" value="F:ATP binding"/>
    <property type="evidence" value="ECO:0007669"/>
    <property type="project" value="UniProtKB-KW"/>
</dbReference>
<feature type="region of interest" description="Disordered" evidence="18">
    <location>
        <begin position="514"/>
        <end position="548"/>
    </location>
</feature>
<evidence type="ECO:0000256" key="4">
    <source>
        <dbReference type="ARBA" id="ARBA00012835"/>
    </source>
</evidence>
<dbReference type="GO" id="GO:0004818">
    <property type="term" value="F:glutamate-tRNA ligase activity"/>
    <property type="evidence" value="ECO:0007669"/>
    <property type="project" value="UniProtKB-EC"/>
</dbReference>
<dbReference type="SUPFAM" id="SSF55874">
    <property type="entry name" value="ATPase domain of HSP90 chaperone/DNA topoisomerase II/histidine kinase"/>
    <property type="match status" value="1"/>
</dbReference>
<gene>
    <name evidence="21" type="ORF">Ahy_A09g045063</name>
</gene>
<keyword evidence="7" id="KW-0597">Phosphoprotein</keyword>
<evidence type="ECO:0000313" key="21">
    <source>
        <dbReference type="EMBL" id="RYR39505.1"/>
    </source>
</evidence>
<dbReference type="GO" id="GO:0009584">
    <property type="term" value="P:detection of visible light"/>
    <property type="evidence" value="ECO:0007669"/>
    <property type="project" value="InterPro"/>
</dbReference>
<keyword evidence="15" id="KW-0675">Receptor</keyword>
<protein>
    <recommendedName>
        <fullName evidence="4">glutamate--tRNA ligase</fullName>
        <ecNumber evidence="4">6.1.1.17</ecNumber>
    </recommendedName>
    <alternativeName>
        <fullName evidence="16">Glutamyl-tRNA synthetase</fullName>
    </alternativeName>
</protein>
<dbReference type="InterPro" id="IPR003661">
    <property type="entry name" value="HisK_dim/P_dom"/>
</dbReference>
<dbReference type="InterPro" id="IPR004526">
    <property type="entry name" value="Glu-tRNA-synth_arc/euk"/>
</dbReference>
<dbReference type="HAMAP" id="MF_02076">
    <property type="entry name" value="Glu_tRNA_synth_type2"/>
    <property type="match status" value="1"/>
</dbReference>
<dbReference type="FunFam" id="2.40.240.10:FF:000004">
    <property type="entry name" value="Glutamyl-tRNA synthetase, cytoplasmic"/>
    <property type="match status" value="1"/>
</dbReference>
<evidence type="ECO:0000256" key="11">
    <source>
        <dbReference type="ARBA" id="ARBA00022840"/>
    </source>
</evidence>
<dbReference type="InterPro" id="IPR050132">
    <property type="entry name" value="Gln/Glu-tRNA_Ligase"/>
</dbReference>
<dbReference type="GO" id="GO:0010494">
    <property type="term" value="C:cytoplasmic stress granule"/>
    <property type="evidence" value="ECO:0007669"/>
    <property type="project" value="UniProtKB-ARBA"/>
</dbReference>
<dbReference type="GO" id="GO:0005829">
    <property type="term" value="C:cytosol"/>
    <property type="evidence" value="ECO:0007669"/>
    <property type="project" value="TreeGrafter"/>
</dbReference>